<evidence type="ECO:0000256" key="5">
    <source>
        <dbReference type="ARBA" id="ARBA00022989"/>
    </source>
</evidence>
<feature type="transmembrane region" description="Helical" evidence="7">
    <location>
        <begin position="73"/>
        <end position="98"/>
    </location>
</feature>
<dbReference type="Pfam" id="PF01891">
    <property type="entry name" value="CbiM"/>
    <property type="match status" value="1"/>
</dbReference>
<feature type="transmembrane region" description="Helical" evidence="7">
    <location>
        <begin position="149"/>
        <end position="173"/>
    </location>
</feature>
<keyword evidence="5 7" id="KW-1133">Transmembrane helix</keyword>
<keyword evidence="3" id="KW-1003">Cell membrane</keyword>
<dbReference type="Proteomes" id="UP000249091">
    <property type="component" value="Chromosome 1"/>
</dbReference>
<evidence type="ECO:0000256" key="4">
    <source>
        <dbReference type="ARBA" id="ARBA00022692"/>
    </source>
</evidence>
<protein>
    <submittedName>
        <fullName evidence="9">Cobalamin biosynthesis protein cbim</fullName>
    </submittedName>
</protein>
<feature type="transmembrane region" description="Helical" evidence="7">
    <location>
        <begin position="46"/>
        <end position="66"/>
    </location>
</feature>
<feature type="transmembrane region" description="Helical" evidence="7">
    <location>
        <begin position="236"/>
        <end position="257"/>
    </location>
</feature>
<dbReference type="KEGG" id="rcr:NCTC10994_03111"/>
<comment type="subcellular location">
    <subcellularLocation>
        <location evidence="1">Cell membrane</location>
        <topology evidence="1">Multi-pass membrane protein</topology>
    </subcellularLocation>
</comment>
<organism evidence="9 10">
    <name type="scientific">Rhodococcus coprophilus</name>
    <dbReference type="NCBI Taxonomy" id="38310"/>
    <lineage>
        <taxon>Bacteria</taxon>
        <taxon>Bacillati</taxon>
        <taxon>Actinomycetota</taxon>
        <taxon>Actinomycetes</taxon>
        <taxon>Mycobacteriales</taxon>
        <taxon>Nocardiaceae</taxon>
        <taxon>Rhodococcus</taxon>
    </lineage>
</organism>
<evidence type="ECO:0000313" key="10">
    <source>
        <dbReference type="Proteomes" id="UP000249091"/>
    </source>
</evidence>
<evidence type="ECO:0000256" key="2">
    <source>
        <dbReference type="ARBA" id="ARBA00022448"/>
    </source>
</evidence>
<feature type="domain" description="PDGLE" evidence="8">
    <location>
        <begin position="237"/>
        <end position="331"/>
    </location>
</feature>
<dbReference type="EMBL" id="LS483468">
    <property type="protein sequence ID" value="SQI35787.1"/>
    <property type="molecule type" value="Genomic_DNA"/>
</dbReference>
<evidence type="ECO:0000256" key="3">
    <source>
        <dbReference type="ARBA" id="ARBA00022475"/>
    </source>
</evidence>
<dbReference type="PANTHER" id="PTHR34229:SF1">
    <property type="entry name" value="METAL TRANSPORT PROTEIN HI_1621-RELATED"/>
    <property type="match status" value="1"/>
</dbReference>
<evidence type="ECO:0000256" key="1">
    <source>
        <dbReference type="ARBA" id="ARBA00004651"/>
    </source>
</evidence>
<dbReference type="PANTHER" id="PTHR34229">
    <property type="entry name" value="METAL TRANSPORT PROTEIN HI_1621-RELATED"/>
    <property type="match status" value="1"/>
</dbReference>
<feature type="transmembrane region" description="Helical" evidence="7">
    <location>
        <begin position="185"/>
        <end position="210"/>
    </location>
</feature>
<feature type="transmembrane region" description="Helical" evidence="7">
    <location>
        <begin position="118"/>
        <end position="137"/>
    </location>
</feature>
<keyword evidence="4 7" id="KW-0812">Transmembrane</keyword>
<gene>
    <name evidence="9" type="primary">cbiM_2</name>
    <name evidence="9" type="ORF">NCTC10994_03111</name>
</gene>
<dbReference type="InterPro" id="IPR025937">
    <property type="entry name" value="PDGLE_dom"/>
</dbReference>
<keyword evidence="10" id="KW-1185">Reference proteome</keyword>
<dbReference type="AlphaFoldDB" id="A0A2X4U7D7"/>
<dbReference type="GO" id="GO:0000041">
    <property type="term" value="P:transition metal ion transport"/>
    <property type="evidence" value="ECO:0007669"/>
    <property type="project" value="InterPro"/>
</dbReference>
<dbReference type="InterPro" id="IPR002751">
    <property type="entry name" value="CbiM/NikMN"/>
</dbReference>
<feature type="transmembrane region" description="Helical" evidence="7">
    <location>
        <begin position="310"/>
        <end position="332"/>
    </location>
</feature>
<dbReference type="GO" id="GO:0005886">
    <property type="term" value="C:plasma membrane"/>
    <property type="evidence" value="ECO:0007669"/>
    <property type="project" value="UniProtKB-SubCell"/>
</dbReference>
<keyword evidence="2" id="KW-0813">Transport</keyword>
<name>A0A2X4U7D7_9NOCA</name>
<proteinExistence type="predicted"/>
<feature type="transmembrane region" description="Helical" evidence="7">
    <location>
        <begin position="20"/>
        <end position="40"/>
    </location>
</feature>
<keyword evidence="6 7" id="KW-0472">Membrane</keyword>
<evidence type="ECO:0000313" key="9">
    <source>
        <dbReference type="EMBL" id="SQI35787.1"/>
    </source>
</evidence>
<dbReference type="Pfam" id="PF13190">
    <property type="entry name" value="PDGLE"/>
    <property type="match status" value="1"/>
</dbReference>
<evidence type="ECO:0000259" key="8">
    <source>
        <dbReference type="Pfam" id="PF13190"/>
    </source>
</evidence>
<reference evidence="9 10" key="1">
    <citation type="submission" date="2018-06" db="EMBL/GenBank/DDBJ databases">
        <authorList>
            <consortium name="Pathogen Informatics"/>
            <person name="Doyle S."/>
        </authorList>
    </citation>
    <scope>NUCLEOTIDE SEQUENCE [LARGE SCALE GENOMIC DNA]</scope>
    <source>
        <strain evidence="9 10">NCTC10994</strain>
    </source>
</reference>
<accession>A0A2X4U7D7</accession>
<evidence type="ECO:0000256" key="6">
    <source>
        <dbReference type="ARBA" id="ARBA00023136"/>
    </source>
</evidence>
<dbReference type="STRING" id="1219011.GCA_001895045_03620"/>
<evidence type="ECO:0000256" key="7">
    <source>
        <dbReference type="SAM" id="Phobius"/>
    </source>
</evidence>
<dbReference type="Gene3D" id="1.10.1760.20">
    <property type="match status" value="1"/>
</dbReference>
<sequence length="344" mass="34787">MDVVALHMSDGLIDPRASTLFYVVAAIGLCLAAWCARSDLRLHTVPVAALVTALIFALHTVAVPILPGVSGHVVGAAIAAILLGPFVGALSVAIVLTVQSFVFADGGLSALGANVTNMALAAVAAGFLVAVALRVLLERRHSSSTLVCVLVCAAAGFVSVFAATAGFIVEYALGGATVTPLENVAYLFAVHIPVALVDGIVTALVVGAVARLHPASVFLFGEPDVPDRTARRSRSLLLTGLAFAALVTAGIVSPLGASGPDALEAATLRGCSAGPDSDTGECMARRVEEHRFAGSALAGYTVGDRPGSDGAAAVIGTLGTFVVAGICFRLLAPRERKRTTVTAA</sequence>